<dbReference type="Pfam" id="PF12732">
    <property type="entry name" value="YtxH"/>
    <property type="match status" value="1"/>
</dbReference>
<dbReference type="KEGG" id="abas:ACPOL_5832"/>
<sequence>MDALKFWAVFSIGVAAGAAVALIYAPQSGAKTRKQLKRKLEDATDYLKDATENIGDYADKAAKRGRDVWEDVADSASKAASRGVKTVSDLI</sequence>
<dbReference type="PANTHER" id="PTHR35792">
    <property type="entry name" value="GENERAL STRESS PROTEIN"/>
    <property type="match status" value="1"/>
</dbReference>
<accession>A0A2Z5G949</accession>
<dbReference type="InterPro" id="IPR052928">
    <property type="entry name" value="Desiccation-related_membrane"/>
</dbReference>
<organism evidence="2 3">
    <name type="scientific">Acidisarcina polymorpha</name>
    <dbReference type="NCBI Taxonomy" id="2211140"/>
    <lineage>
        <taxon>Bacteria</taxon>
        <taxon>Pseudomonadati</taxon>
        <taxon>Acidobacteriota</taxon>
        <taxon>Terriglobia</taxon>
        <taxon>Terriglobales</taxon>
        <taxon>Acidobacteriaceae</taxon>
        <taxon>Acidisarcina</taxon>
    </lineage>
</organism>
<name>A0A2Z5G949_9BACT</name>
<reference evidence="2 3" key="1">
    <citation type="journal article" date="2018" name="Front. Microbiol.">
        <title>Hydrolytic Capabilities as a Key to Environmental Success: Chitinolytic and Cellulolytic Acidobacteria From Acidic Sub-arctic Soils and Boreal Peatlands.</title>
        <authorList>
            <person name="Belova S.E."/>
            <person name="Ravin N.V."/>
            <person name="Pankratov T.A."/>
            <person name="Rakitin A.L."/>
            <person name="Ivanova A.A."/>
            <person name="Beletsky A.V."/>
            <person name="Mardanov A.V."/>
            <person name="Sinninghe Damste J.S."/>
            <person name="Dedysh S.N."/>
        </authorList>
    </citation>
    <scope>NUCLEOTIDE SEQUENCE [LARGE SCALE GENOMIC DNA]</scope>
    <source>
        <strain evidence="2 3">SBC82</strain>
    </source>
</reference>
<evidence type="ECO:0000313" key="2">
    <source>
        <dbReference type="EMBL" id="AXC15076.1"/>
    </source>
</evidence>
<keyword evidence="3" id="KW-1185">Reference proteome</keyword>
<evidence type="ECO:0000313" key="3">
    <source>
        <dbReference type="Proteomes" id="UP000253606"/>
    </source>
</evidence>
<protein>
    <recommendedName>
        <fullName evidence="4">General stress protein</fullName>
    </recommendedName>
</protein>
<dbReference type="EMBL" id="CP030840">
    <property type="protein sequence ID" value="AXC15076.1"/>
    <property type="molecule type" value="Genomic_DNA"/>
</dbReference>
<dbReference type="OrthoDB" id="122801at2"/>
<dbReference type="RefSeq" id="WP_114209713.1">
    <property type="nucleotide sequence ID" value="NZ_CP030840.1"/>
</dbReference>
<keyword evidence="1" id="KW-0812">Transmembrane</keyword>
<keyword evidence="1" id="KW-0472">Membrane</keyword>
<gene>
    <name evidence="2" type="ORF">ACPOL_5832</name>
</gene>
<dbReference type="Proteomes" id="UP000253606">
    <property type="component" value="Chromosome"/>
</dbReference>
<evidence type="ECO:0008006" key="4">
    <source>
        <dbReference type="Google" id="ProtNLM"/>
    </source>
</evidence>
<dbReference type="AlphaFoldDB" id="A0A2Z5G949"/>
<proteinExistence type="predicted"/>
<dbReference type="InterPro" id="IPR024623">
    <property type="entry name" value="YtxH"/>
</dbReference>
<feature type="transmembrane region" description="Helical" evidence="1">
    <location>
        <begin position="6"/>
        <end position="25"/>
    </location>
</feature>
<keyword evidence="1" id="KW-1133">Transmembrane helix</keyword>
<evidence type="ECO:0000256" key="1">
    <source>
        <dbReference type="SAM" id="Phobius"/>
    </source>
</evidence>
<dbReference type="PANTHER" id="PTHR35792:SF1">
    <property type="entry name" value="SLL0268 PROTEIN"/>
    <property type="match status" value="1"/>
</dbReference>